<evidence type="ECO:0000259" key="10">
    <source>
        <dbReference type="Pfam" id="PF03449"/>
    </source>
</evidence>
<reference evidence="11 12" key="1">
    <citation type="journal article" date="2016" name="Nat. Commun.">
        <title>Thousands of microbial genomes shed light on interconnected biogeochemical processes in an aquifer system.</title>
        <authorList>
            <person name="Anantharaman K."/>
            <person name="Brown C.T."/>
            <person name="Hug L.A."/>
            <person name="Sharon I."/>
            <person name="Castelle C.J."/>
            <person name="Probst A.J."/>
            <person name="Thomas B.C."/>
            <person name="Singh A."/>
            <person name="Wilkins M.J."/>
            <person name="Karaoz U."/>
            <person name="Brodie E.L."/>
            <person name="Williams K.H."/>
            <person name="Hubbard S.S."/>
            <person name="Banfield J.F."/>
        </authorList>
    </citation>
    <scope>NUCLEOTIDE SEQUENCE [LARGE SCALE GENOMIC DNA]</scope>
</reference>
<dbReference type="PROSITE" id="PS00829">
    <property type="entry name" value="GREAB_1"/>
    <property type="match status" value="1"/>
</dbReference>
<keyword evidence="4 8" id="KW-0238">DNA-binding</keyword>
<protein>
    <recommendedName>
        <fullName evidence="2 8">Transcription elongation factor GreA</fullName>
    </recommendedName>
    <alternativeName>
        <fullName evidence="7 8">Transcript cleavage factor GreA</fullName>
    </alternativeName>
</protein>
<dbReference type="InterPro" id="IPR018151">
    <property type="entry name" value="TF_GreA/GreB_CS"/>
</dbReference>
<evidence type="ECO:0000256" key="6">
    <source>
        <dbReference type="ARBA" id="ARBA00024916"/>
    </source>
</evidence>
<evidence type="ECO:0000256" key="1">
    <source>
        <dbReference type="ARBA" id="ARBA00008213"/>
    </source>
</evidence>
<accession>A0A1F6WVU7</accession>
<dbReference type="InterPro" id="IPR028624">
    <property type="entry name" value="Tscrpt_elong_fac_GreA/B"/>
</dbReference>
<dbReference type="EMBL" id="MFUY01000017">
    <property type="protein sequence ID" value="OGI86011.1"/>
    <property type="molecule type" value="Genomic_DNA"/>
</dbReference>
<comment type="function">
    <text evidence="6 8">Necessary for efficient RNA polymerase transcription elongation past template-encoded arresting sites. The arresting sites in DNA have the property of trapping a certain fraction of elongating RNA polymerases that pass through, resulting in locked ternary complexes. Cleavage of the nascent transcript by cleavage factors such as GreA or GreB allows the resumption of elongation from the new 3'terminus. GreA releases sequences of 2 to 3 nucleotides.</text>
</comment>
<dbReference type="Pfam" id="PF01272">
    <property type="entry name" value="GreA_GreB"/>
    <property type="match status" value="1"/>
</dbReference>
<dbReference type="STRING" id="1801774.A3A05_02745"/>
<dbReference type="PANTHER" id="PTHR30437:SF4">
    <property type="entry name" value="TRANSCRIPTION ELONGATION FACTOR GREA"/>
    <property type="match status" value="1"/>
</dbReference>
<feature type="domain" description="Transcription elongation factor GreA/GreB N-terminal" evidence="10">
    <location>
        <begin position="7"/>
        <end position="74"/>
    </location>
</feature>
<evidence type="ECO:0000259" key="9">
    <source>
        <dbReference type="Pfam" id="PF01272"/>
    </source>
</evidence>
<dbReference type="InterPro" id="IPR022691">
    <property type="entry name" value="Tscrpt_elong_fac_GreA/B_N"/>
</dbReference>
<dbReference type="Gene3D" id="1.10.287.180">
    <property type="entry name" value="Transcription elongation factor, GreA/GreB, N-terminal domain"/>
    <property type="match status" value="1"/>
</dbReference>
<comment type="similarity">
    <text evidence="1 8">Belongs to the GreA/GreB family.</text>
</comment>
<dbReference type="InterPro" id="IPR001437">
    <property type="entry name" value="Tscrpt_elong_fac_GreA/B_C"/>
</dbReference>
<name>A0A1F6WVU7_9BACT</name>
<dbReference type="HAMAP" id="MF_00105">
    <property type="entry name" value="GreA_GreB"/>
    <property type="match status" value="1"/>
</dbReference>
<sequence length="169" mass="18570">MDQSADYITEEKRKALEIELEDLKGPKRKEILASLQYAKSLGDLSENAEYHQTREDQGKLEERIAKIEQILKSSQTVRKGGGDVIEVGSIVIVQKVPTESRGSSIADAIGKNKERKTYTIVGSEEADMAHGKISNKSPFGEALFGKKKGANITFKTPSGVVNYKIIDVS</sequence>
<dbReference type="GO" id="GO:0003677">
    <property type="term" value="F:DNA binding"/>
    <property type="evidence" value="ECO:0007669"/>
    <property type="project" value="UniProtKB-UniRule"/>
</dbReference>
<dbReference type="PIRSF" id="PIRSF006092">
    <property type="entry name" value="GreA_GreB"/>
    <property type="match status" value="1"/>
</dbReference>
<dbReference type="GO" id="GO:0032784">
    <property type="term" value="P:regulation of DNA-templated transcription elongation"/>
    <property type="evidence" value="ECO:0007669"/>
    <property type="project" value="UniProtKB-UniRule"/>
</dbReference>
<dbReference type="SUPFAM" id="SSF54534">
    <property type="entry name" value="FKBP-like"/>
    <property type="match status" value="1"/>
</dbReference>
<dbReference type="InterPro" id="IPR023459">
    <property type="entry name" value="Tscrpt_elong_fac_GreA/B_fam"/>
</dbReference>
<evidence type="ECO:0000256" key="5">
    <source>
        <dbReference type="ARBA" id="ARBA00023163"/>
    </source>
</evidence>
<organism evidence="11 12">
    <name type="scientific">Candidatus Nomurabacteria bacterium RIFCSPLOWO2_01_FULL_41_12</name>
    <dbReference type="NCBI Taxonomy" id="1801774"/>
    <lineage>
        <taxon>Bacteria</taxon>
        <taxon>Candidatus Nomuraibacteriota</taxon>
    </lineage>
</organism>
<evidence type="ECO:0000256" key="2">
    <source>
        <dbReference type="ARBA" id="ARBA00013729"/>
    </source>
</evidence>
<dbReference type="FunFam" id="1.10.287.180:FF:000001">
    <property type="entry name" value="Transcription elongation factor GreA"/>
    <property type="match status" value="1"/>
</dbReference>
<dbReference type="AlphaFoldDB" id="A0A1F6WVU7"/>
<dbReference type="InterPro" id="IPR036953">
    <property type="entry name" value="GreA/GreB_C_sf"/>
</dbReference>
<evidence type="ECO:0000256" key="8">
    <source>
        <dbReference type="HAMAP-Rule" id="MF_00105"/>
    </source>
</evidence>
<evidence type="ECO:0000256" key="4">
    <source>
        <dbReference type="ARBA" id="ARBA00023125"/>
    </source>
</evidence>
<gene>
    <name evidence="8" type="primary">greA</name>
    <name evidence="11" type="ORF">A3A05_02745</name>
</gene>
<dbReference type="InterPro" id="IPR036805">
    <property type="entry name" value="Tscrpt_elong_fac_GreA/B_N_sf"/>
</dbReference>
<proteinExistence type="inferred from homology"/>
<dbReference type="PANTHER" id="PTHR30437">
    <property type="entry name" value="TRANSCRIPTION ELONGATION FACTOR GREA"/>
    <property type="match status" value="1"/>
</dbReference>
<comment type="caution">
    <text evidence="11">The sequence shown here is derived from an EMBL/GenBank/DDBJ whole genome shotgun (WGS) entry which is preliminary data.</text>
</comment>
<keyword evidence="3 8" id="KW-0805">Transcription regulation</keyword>
<evidence type="ECO:0000313" key="12">
    <source>
        <dbReference type="Proteomes" id="UP000176187"/>
    </source>
</evidence>
<dbReference type="GO" id="GO:0070063">
    <property type="term" value="F:RNA polymerase binding"/>
    <property type="evidence" value="ECO:0007669"/>
    <property type="project" value="InterPro"/>
</dbReference>
<evidence type="ECO:0000256" key="7">
    <source>
        <dbReference type="ARBA" id="ARBA00030776"/>
    </source>
</evidence>
<evidence type="ECO:0000256" key="3">
    <source>
        <dbReference type="ARBA" id="ARBA00023015"/>
    </source>
</evidence>
<evidence type="ECO:0000313" key="11">
    <source>
        <dbReference type="EMBL" id="OGI86011.1"/>
    </source>
</evidence>
<feature type="domain" description="Transcription elongation factor GreA/GreB C-terminal" evidence="9">
    <location>
        <begin position="111"/>
        <end position="169"/>
    </location>
</feature>
<dbReference type="Gene3D" id="3.10.50.30">
    <property type="entry name" value="Transcription elongation factor, GreA/GreB, C-terminal domain"/>
    <property type="match status" value="1"/>
</dbReference>
<dbReference type="Proteomes" id="UP000176187">
    <property type="component" value="Unassembled WGS sequence"/>
</dbReference>
<dbReference type="GO" id="GO:0006354">
    <property type="term" value="P:DNA-templated transcription elongation"/>
    <property type="evidence" value="ECO:0007669"/>
    <property type="project" value="TreeGrafter"/>
</dbReference>
<dbReference type="SUPFAM" id="SSF46557">
    <property type="entry name" value="GreA transcript cleavage protein, N-terminal domain"/>
    <property type="match status" value="1"/>
</dbReference>
<dbReference type="Pfam" id="PF03449">
    <property type="entry name" value="GreA_GreB_N"/>
    <property type="match status" value="1"/>
</dbReference>
<keyword evidence="5 8" id="KW-0804">Transcription</keyword>